<sequence>MSDIAIIANVDPVQIHLDEEFTLLIKPAQKGLFVLCVIDKSGKYVTIPDGFAAYEIYTQRYLDVSEDDKYYTGSLFNVYEFYYKNERVLDNIEGYTMEDYCGFPYTSTKYYQNFYTALVKGSMTKDTNTIQVSSTMDLDVGITVFGTGIPEFTTITRVNDETNTIEINNRALESCSNVTITVR</sequence>
<organism evidence="1">
    <name type="scientific">viral metagenome</name>
    <dbReference type="NCBI Taxonomy" id="1070528"/>
    <lineage>
        <taxon>unclassified sequences</taxon>
        <taxon>metagenomes</taxon>
        <taxon>organismal metagenomes</taxon>
    </lineage>
</organism>
<dbReference type="AlphaFoldDB" id="A0A6C0L6T2"/>
<reference evidence="1" key="1">
    <citation type="journal article" date="2020" name="Nature">
        <title>Giant virus diversity and host interactions through global metagenomics.</title>
        <authorList>
            <person name="Schulz F."/>
            <person name="Roux S."/>
            <person name="Paez-Espino D."/>
            <person name="Jungbluth S."/>
            <person name="Walsh D.A."/>
            <person name="Denef V.J."/>
            <person name="McMahon K.D."/>
            <person name="Konstantinidis K.T."/>
            <person name="Eloe-Fadrosh E.A."/>
            <person name="Kyrpides N.C."/>
            <person name="Woyke T."/>
        </authorList>
    </citation>
    <scope>NUCLEOTIDE SEQUENCE</scope>
    <source>
        <strain evidence="1">GVMAG-M-3300027759-42</strain>
    </source>
</reference>
<proteinExistence type="predicted"/>
<evidence type="ECO:0000313" key="1">
    <source>
        <dbReference type="EMBL" id="QHU26656.1"/>
    </source>
</evidence>
<dbReference type="EMBL" id="MN740443">
    <property type="protein sequence ID" value="QHU26656.1"/>
    <property type="molecule type" value="Genomic_DNA"/>
</dbReference>
<accession>A0A6C0L6T2</accession>
<protein>
    <submittedName>
        <fullName evidence="1">Uncharacterized protein</fullName>
    </submittedName>
</protein>
<name>A0A6C0L6T2_9ZZZZ</name>